<evidence type="ECO:0000313" key="3">
    <source>
        <dbReference type="EMBL" id="KAK9413688.1"/>
    </source>
</evidence>
<keyword evidence="2" id="KW-0812">Transmembrane</keyword>
<feature type="transmembrane region" description="Helical" evidence="2">
    <location>
        <begin position="202"/>
        <end position="223"/>
    </location>
</feature>
<feature type="compositionally biased region" description="Basic and acidic residues" evidence="1">
    <location>
        <begin position="78"/>
        <end position="88"/>
    </location>
</feature>
<keyword evidence="2" id="KW-0472">Membrane</keyword>
<reference evidence="3 4" key="1">
    <citation type="journal article" date="2024" name="J. Plant Pathol.">
        <title>Sequence and assembly of the genome of Seiridium unicorne, isolate CBS 538.82, causal agent of cypress canker disease.</title>
        <authorList>
            <person name="Scali E."/>
            <person name="Rocca G.D."/>
            <person name="Danti R."/>
            <person name="Garbelotto M."/>
            <person name="Barberini S."/>
            <person name="Baroncelli R."/>
            <person name="Emiliani G."/>
        </authorList>
    </citation>
    <scope>NUCLEOTIDE SEQUENCE [LARGE SCALE GENOMIC DNA]</scope>
    <source>
        <strain evidence="3 4">BM-138-508</strain>
    </source>
</reference>
<feature type="region of interest" description="Disordered" evidence="1">
    <location>
        <begin position="241"/>
        <end position="293"/>
    </location>
</feature>
<evidence type="ECO:0000256" key="2">
    <source>
        <dbReference type="SAM" id="Phobius"/>
    </source>
</evidence>
<evidence type="ECO:0000313" key="4">
    <source>
        <dbReference type="Proteomes" id="UP001408356"/>
    </source>
</evidence>
<proteinExistence type="predicted"/>
<sequence length="293" mass="32649">MSQIFSRYYDHKADCHDRFPWSNETGPTFNVVVWTIGIWILTIAIEVAAHTYKESSTGSPQTSAGDGDVNAQSSNESSPRDDHDDQDSAPRTQKASQSAAEGWKDWAKRYDSQDPSPVFRATRFLLVTIAIIPLCIMFTYRMKRTSIHTLGDCAGVIDFSEPNWTAITIFNILPFACACTAWLRTLVDCILVRFGTKAHYRYWPPVLPLFMVAFIIIFVGILFRDAIIYVLMGRPDLTVTGNPPTGRREDIEMGASGGEEGQRLMQEGGAGTIDDDEDTVYSPRSSIDGKSQV</sequence>
<organism evidence="3 4">
    <name type="scientific">Seiridium unicorne</name>
    <dbReference type="NCBI Taxonomy" id="138068"/>
    <lineage>
        <taxon>Eukaryota</taxon>
        <taxon>Fungi</taxon>
        <taxon>Dikarya</taxon>
        <taxon>Ascomycota</taxon>
        <taxon>Pezizomycotina</taxon>
        <taxon>Sordariomycetes</taxon>
        <taxon>Xylariomycetidae</taxon>
        <taxon>Amphisphaeriales</taxon>
        <taxon>Sporocadaceae</taxon>
        <taxon>Seiridium</taxon>
    </lineage>
</organism>
<dbReference type="EMBL" id="JARVKF010000436">
    <property type="protein sequence ID" value="KAK9413688.1"/>
    <property type="molecule type" value="Genomic_DNA"/>
</dbReference>
<feature type="region of interest" description="Disordered" evidence="1">
    <location>
        <begin position="55"/>
        <end position="96"/>
    </location>
</feature>
<accession>A0ABR2UGE6</accession>
<name>A0ABR2UGE6_9PEZI</name>
<feature type="transmembrane region" description="Helical" evidence="2">
    <location>
        <begin position="31"/>
        <end position="49"/>
    </location>
</feature>
<keyword evidence="2" id="KW-1133">Transmembrane helix</keyword>
<comment type="caution">
    <text evidence="3">The sequence shown here is derived from an EMBL/GenBank/DDBJ whole genome shotgun (WGS) entry which is preliminary data.</text>
</comment>
<feature type="compositionally biased region" description="Polar residues" evidence="1">
    <location>
        <begin position="282"/>
        <end position="293"/>
    </location>
</feature>
<protein>
    <submittedName>
        <fullName evidence="3">Uncharacterized protein</fullName>
    </submittedName>
</protein>
<evidence type="ECO:0000256" key="1">
    <source>
        <dbReference type="SAM" id="MobiDB-lite"/>
    </source>
</evidence>
<feature type="transmembrane region" description="Helical" evidence="2">
    <location>
        <begin position="118"/>
        <end position="140"/>
    </location>
</feature>
<dbReference type="Proteomes" id="UP001408356">
    <property type="component" value="Unassembled WGS sequence"/>
</dbReference>
<gene>
    <name evidence="3" type="ORF">SUNI508_11769</name>
</gene>
<keyword evidence="4" id="KW-1185">Reference proteome</keyword>
<feature type="compositionally biased region" description="Polar residues" evidence="1">
    <location>
        <begin position="55"/>
        <end position="77"/>
    </location>
</feature>